<dbReference type="Pfam" id="PF03625">
    <property type="entry name" value="DUF302"/>
    <property type="match status" value="1"/>
</dbReference>
<reference evidence="2 3" key="1">
    <citation type="submission" date="2019-03" db="EMBL/GenBank/DDBJ databases">
        <title>Genomic Encyclopedia of Type Strains, Phase IV (KMG-IV): sequencing the most valuable type-strain genomes for metagenomic binning, comparative biology and taxonomic classification.</title>
        <authorList>
            <person name="Goeker M."/>
        </authorList>
    </citation>
    <scope>NUCLEOTIDE SEQUENCE [LARGE SCALE GENOMIC DNA]</scope>
    <source>
        <strain evidence="2 3">DSM 24830</strain>
    </source>
</reference>
<proteinExistence type="predicted"/>
<dbReference type="PIRSF" id="PIRSF021774">
    <property type="entry name" value="UCP021774"/>
    <property type="match status" value="1"/>
</dbReference>
<comment type="caution">
    <text evidence="2">The sequence shown here is derived from an EMBL/GenBank/DDBJ whole genome shotgun (WGS) entry which is preliminary data.</text>
</comment>
<gene>
    <name evidence="2" type="ORF">EV695_2562</name>
</gene>
<dbReference type="Proteomes" id="UP000294887">
    <property type="component" value="Unassembled WGS sequence"/>
</dbReference>
<organism evidence="2 3">
    <name type="scientific">Cocleimonas flava</name>
    <dbReference type="NCBI Taxonomy" id="634765"/>
    <lineage>
        <taxon>Bacteria</taxon>
        <taxon>Pseudomonadati</taxon>
        <taxon>Pseudomonadota</taxon>
        <taxon>Gammaproteobacteria</taxon>
        <taxon>Thiotrichales</taxon>
        <taxon>Thiotrichaceae</taxon>
        <taxon>Cocleimonas</taxon>
    </lineage>
</organism>
<evidence type="ECO:0000259" key="1">
    <source>
        <dbReference type="Pfam" id="PF03625"/>
    </source>
</evidence>
<dbReference type="Gene3D" id="3.30.310.70">
    <property type="entry name" value="TT1751-like domain"/>
    <property type="match status" value="1"/>
</dbReference>
<feature type="domain" description="DUF302" evidence="1">
    <location>
        <begin position="35"/>
        <end position="97"/>
    </location>
</feature>
<dbReference type="OrthoDB" id="9791067at2"/>
<dbReference type="PANTHER" id="PTHR38342:SF1">
    <property type="entry name" value="SLR5037 PROTEIN"/>
    <property type="match status" value="1"/>
</dbReference>
<dbReference type="InterPro" id="IPR005180">
    <property type="entry name" value="DUF302"/>
</dbReference>
<evidence type="ECO:0000313" key="2">
    <source>
        <dbReference type="EMBL" id="TCJ84603.1"/>
    </source>
</evidence>
<dbReference type="EMBL" id="SMFQ01000004">
    <property type="protein sequence ID" value="TCJ84603.1"/>
    <property type="molecule type" value="Genomic_DNA"/>
</dbReference>
<dbReference type="PANTHER" id="PTHR38342">
    <property type="entry name" value="SLR5037 PROTEIN"/>
    <property type="match status" value="1"/>
</dbReference>
<dbReference type="SUPFAM" id="SSF103247">
    <property type="entry name" value="TT1751-like"/>
    <property type="match status" value="1"/>
</dbReference>
<dbReference type="AlphaFoldDB" id="A0A4R1ETQ0"/>
<keyword evidence="3" id="KW-1185">Reference proteome</keyword>
<accession>A0A4R1ETQ0</accession>
<evidence type="ECO:0000313" key="3">
    <source>
        <dbReference type="Proteomes" id="UP000294887"/>
    </source>
</evidence>
<dbReference type="InterPro" id="IPR035923">
    <property type="entry name" value="TT1751-like_sf"/>
</dbReference>
<protein>
    <submittedName>
        <fullName evidence="2">Uncharacterized protein (DUF302 family)</fullName>
    </submittedName>
</protein>
<dbReference type="CDD" id="cd14797">
    <property type="entry name" value="DUF302"/>
    <property type="match status" value="1"/>
</dbReference>
<dbReference type="InterPro" id="IPR016796">
    <property type="entry name" value="UCP021774"/>
</dbReference>
<dbReference type="RefSeq" id="WP_131906352.1">
    <property type="nucleotide sequence ID" value="NZ_BAAAFU010000006.1"/>
</dbReference>
<sequence length="130" mass="13924">MSYTLSTSIKQPIDQAIETLKATCMNHKLGIVSEVDVQATIKNKLGEEIPPYKILGACNPAMAKQVITASPKAGALLPCTIAVREVDGETFFDFMAPEVVLTLDTNPEIQAVATEATKHINAVIAELEAL</sequence>
<name>A0A4R1ETQ0_9GAMM</name>